<dbReference type="PROSITE" id="PS50850">
    <property type="entry name" value="MFS"/>
    <property type="match status" value="1"/>
</dbReference>
<feature type="transmembrane region" description="Helical" evidence="7">
    <location>
        <begin position="173"/>
        <end position="194"/>
    </location>
</feature>
<evidence type="ECO:0000256" key="2">
    <source>
        <dbReference type="ARBA" id="ARBA00022448"/>
    </source>
</evidence>
<feature type="transmembrane region" description="Helical" evidence="7">
    <location>
        <begin position="56"/>
        <end position="78"/>
    </location>
</feature>
<evidence type="ECO:0000256" key="7">
    <source>
        <dbReference type="SAM" id="Phobius"/>
    </source>
</evidence>
<dbReference type="KEGG" id="sfh:SFHH103_02490"/>
<evidence type="ECO:0000259" key="8">
    <source>
        <dbReference type="PROSITE" id="PS50850"/>
    </source>
</evidence>
<dbReference type="HOGENOM" id="CLU_000960_28_0_5"/>
<feature type="transmembrane region" description="Helical" evidence="7">
    <location>
        <begin position="239"/>
        <end position="256"/>
    </location>
</feature>
<feature type="transmembrane region" description="Helical" evidence="7">
    <location>
        <begin position="316"/>
        <end position="335"/>
    </location>
</feature>
<dbReference type="InterPro" id="IPR036259">
    <property type="entry name" value="MFS_trans_sf"/>
</dbReference>
<keyword evidence="2" id="KW-0813">Transport</keyword>
<dbReference type="eggNOG" id="COG0477">
    <property type="taxonomic scope" value="Bacteria"/>
</dbReference>
<dbReference type="Proteomes" id="UP000007735">
    <property type="component" value="Chromosome"/>
</dbReference>
<protein>
    <submittedName>
        <fullName evidence="9">Transport protein, EmrB-like</fullName>
    </submittedName>
</protein>
<keyword evidence="4 7" id="KW-1133">Transmembrane helix</keyword>
<feature type="transmembrane region" description="Helical" evidence="7">
    <location>
        <begin position="416"/>
        <end position="434"/>
    </location>
</feature>
<dbReference type="STRING" id="1117943.SFHH103_02490"/>
<dbReference type="GO" id="GO:0016020">
    <property type="term" value="C:membrane"/>
    <property type="evidence" value="ECO:0007669"/>
    <property type="project" value="UniProtKB-SubCell"/>
</dbReference>
<organism evidence="9 10">
    <name type="scientific">Sinorhizobium fredii (strain HH103)</name>
    <dbReference type="NCBI Taxonomy" id="1117943"/>
    <lineage>
        <taxon>Bacteria</taxon>
        <taxon>Pseudomonadati</taxon>
        <taxon>Pseudomonadota</taxon>
        <taxon>Alphaproteobacteria</taxon>
        <taxon>Hyphomicrobiales</taxon>
        <taxon>Rhizobiaceae</taxon>
        <taxon>Sinorhizobium/Ensifer group</taxon>
        <taxon>Sinorhizobium</taxon>
    </lineage>
</organism>
<dbReference type="InterPro" id="IPR020846">
    <property type="entry name" value="MFS_dom"/>
</dbReference>
<evidence type="ECO:0000256" key="3">
    <source>
        <dbReference type="ARBA" id="ARBA00022692"/>
    </source>
</evidence>
<feature type="transmembrane region" description="Helical" evidence="7">
    <location>
        <begin position="206"/>
        <end position="227"/>
    </location>
</feature>
<dbReference type="SUPFAM" id="SSF103473">
    <property type="entry name" value="MFS general substrate transporter"/>
    <property type="match status" value="1"/>
</dbReference>
<dbReference type="Gene3D" id="1.20.1250.20">
    <property type="entry name" value="MFS general substrate transporter like domains"/>
    <property type="match status" value="1"/>
</dbReference>
<sequence>MSTVATVAPRRATPISAALLVAGIVLATLTEAIASTVLSLGRGDIIGDTYATPDEFAWLDIGYTSLKLIGFIAAAALIDRIEPRRLVIGATLVMGLACGLAAMTARLELLVALRIVQGFSGGVLLVGGQAMLFLAYPRSRQPILQALFAMGSVVAPATIAPALQGWLIDSQSWTWIFFSVVPLALVAAGLLLIADGPMPERTAPRRFDWIGFALIAVTLFCATYVLSQGSRWDWFEEPRILWLTVIGSAALLTFLGQQLLARGQGLIDVTLFGSEDFCFAFIVSFVAGAALFGSAFLIPAFAVSVLAFTPTDAGQLLLPSGALFVGALLIAAYLMQVRRVPPVATVPFGILMIMAAMWMLSGSTSDSGADDMMAAILLRGFGLGFLFLSITLIAFGHLDRRNRAAGIGLFNTGRQLGGLIGVAALQTLIDHGVVANGAVLGANLSAGQPAVVERLAATTAMLTAKGMDAAAAARAAAGLLGRAVTGQSTVIAFDTAFNAVALLFVIAAPLLVAIKIGLSRYAKARAARRREAKASQQENRAVRLLYGEHFSDPGVHTWPCAGDYDPVLVPHIAPRKQFATQLLSTGRMGNEHQPSHPDRANADRRQS</sequence>
<feature type="domain" description="Major facilitator superfamily (MFS) profile" evidence="8">
    <location>
        <begin position="20"/>
        <end position="525"/>
    </location>
</feature>
<dbReference type="Pfam" id="PF07690">
    <property type="entry name" value="MFS_1"/>
    <property type="match status" value="1"/>
</dbReference>
<keyword evidence="5 7" id="KW-0472">Membrane</keyword>
<feature type="transmembrane region" description="Helical" evidence="7">
    <location>
        <begin position="342"/>
        <end position="360"/>
    </location>
</feature>
<dbReference type="AlphaFoldDB" id="G9A9R4"/>
<dbReference type="PANTHER" id="PTHR42718:SF9">
    <property type="entry name" value="MAJOR FACILITATOR SUPERFAMILY MULTIDRUG TRANSPORTER MFSC"/>
    <property type="match status" value="1"/>
</dbReference>
<proteinExistence type="predicted"/>
<evidence type="ECO:0000256" key="1">
    <source>
        <dbReference type="ARBA" id="ARBA00004141"/>
    </source>
</evidence>
<comment type="subcellular location">
    <subcellularLocation>
        <location evidence="1">Membrane</location>
        <topology evidence="1">Multi-pass membrane protein</topology>
    </subcellularLocation>
</comment>
<evidence type="ECO:0000256" key="4">
    <source>
        <dbReference type="ARBA" id="ARBA00022989"/>
    </source>
</evidence>
<name>G9A9R4_SINF1</name>
<keyword evidence="3 7" id="KW-0812">Transmembrane</keyword>
<feature type="transmembrane region" description="Helical" evidence="7">
    <location>
        <begin position="277"/>
        <end position="310"/>
    </location>
</feature>
<feature type="transmembrane region" description="Helical" evidence="7">
    <location>
        <begin position="496"/>
        <end position="518"/>
    </location>
</feature>
<dbReference type="EMBL" id="HE616890">
    <property type="protein sequence ID" value="CCE96985.1"/>
    <property type="molecule type" value="Genomic_DNA"/>
</dbReference>
<gene>
    <name evidence="9" type="primary">emrB</name>
    <name evidence="9" type="ordered locus">SFHH103_02490</name>
</gene>
<accession>G9A9R4</accession>
<feature type="transmembrane region" description="Helical" evidence="7">
    <location>
        <begin position="372"/>
        <end position="395"/>
    </location>
</feature>
<feature type="region of interest" description="Disordered" evidence="6">
    <location>
        <begin position="586"/>
        <end position="607"/>
    </location>
</feature>
<dbReference type="PANTHER" id="PTHR42718">
    <property type="entry name" value="MAJOR FACILITATOR SUPERFAMILY MULTIDRUG TRANSPORTER MFSC"/>
    <property type="match status" value="1"/>
</dbReference>
<feature type="transmembrane region" description="Helical" evidence="7">
    <location>
        <begin position="85"/>
        <end position="105"/>
    </location>
</feature>
<evidence type="ECO:0000313" key="10">
    <source>
        <dbReference type="Proteomes" id="UP000007735"/>
    </source>
</evidence>
<feature type="compositionally biased region" description="Basic and acidic residues" evidence="6">
    <location>
        <begin position="589"/>
        <end position="607"/>
    </location>
</feature>
<dbReference type="PATRIC" id="fig|380.5.peg.2648"/>
<dbReference type="InterPro" id="IPR011701">
    <property type="entry name" value="MFS"/>
</dbReference>
<evidence type="ECO:0000313" key="9">
    <source>
        <dbReference type="EMBL" id="CCE96985.1"/>
    </source>
</evidence>
<feature type="transmembrane region" description="Helical" evidence="7">
    <location>
        <begin position="111"/>
        <end position="134"/>
    </location>
</feature>
<evidence type="ECO:0000256" key="6">
    <source>
        <dbReference type="SAM" id="MobiDB-lite"/>
    </source>
</evidence>
<dbReference type="GO" id="GO:0022857">
    <property type="term" value="F:transmembrane transporter activity"/>
    <property type="evidence" value="ECO:0007669"/>
    <property type="project" value="InterPro"/>
</dbReference>
<reference evidence="9 10" key="1">
    <citation type="journal article" date="2012" name="J. Bacteriol.">
        <title>Genome sequence of the soybean symbiont Sinorhizobium fredii HH103.</title>
        <authorList>
            <person name="Weidner S."/>
            <person name="Becker A."/>
            <person name="Bonilla I."/>
            <person name="Jaenicke S."/>
            <person name="Lloret J."/>
            <person name="Margaret I."/>
            <person name="Puhler A."/>
            <person name="Ruiz-Sainz J.E."/>
            <person name="Schneiker-Bekel S."/>
            <person name="Szczepanowski R."/>
            <person name="Vinardell J.M."/>
            <person name="Zehner S."/>
            <person name="Gottfert M."/>
        </authorList>
    </citation>
    <scope>NUCLEOTIDE SEQUENCE [LARGE SCALE GENOMIC DNA]</scope>
    <source>
        <strain evidence="9 10">HH103</strain>
    </source>
</reference>
<feature type="transmembrane region" description="Helical" evidence="7">
    <location>
        <begin position="146"/>
        <end position="167"/>
    </location>
</feature>
<evidence type="ECO:0000256" key="5">
    <source>
        <dbReference type="ARBA" id="ARBA00023136"/>
    </source>
</evidence>
<dbReference type="RefSeq" id="WP_014329418.1">
    <property type="nucleotide sequence ID" value="NC_016812.1"/>
</dbReference>